<organism evidence="4 5">
    <name type="scientific">Streptomyces silvisoli</name>
    <dbReference type="NCBI Taxonomy" id="3034235"/>
    <lineage>
        <taxon>Bacteria</taxon>
        <taxon>Bacillati</taxon>
        <taxon>Actinomycetota</taxon>
        <taxon>Actinomycetes</taxon>
        <taxon>Kitasatosporales</taxon>
        <taxon>Streptomycetaceae</taxon>
        <taxon>Streptomyces</taxon>
    </lineage>
</organism>
<accession>A0ABT5ZWM0</accession>
<dbReference type="EMBL" id="JARJBC010000039">
    <property type="protein sequence ID" value="MDF3294229.1"/>
    <property type="molecule type" value="Genomic_DNA"/>
</dbReference>
<dbReference type="RefSeq" id="WP_276097032.1">
    <property type="nucleotide sequence ID" value="NZ_JARJBC010000039.1"/>
</dbReference>
<evidence type="ECO:0000256" key="2">
    <source>
        <dbReference type="ARBA" id="ARBA00038396"/>
    </source>
</evidence>
<evidence type="ECO:0000313" key="4">
    <source>
        <dbReference type="EMBL" id="MDF3294229.1"/>
    </source>
</evidence>
<dbReference type="Proteomes" id="UP001216579">
    <property type="component" value="Unassembled WGS sequence"/>
</dbReference>
<sequence length="470" mass="50985">MGRIVVCGGGVVGLSAALMLARDGHTVTVLEADPVGPPPEPAQAWDRWRRTGVPHFRQPHNLLPRFRQVLAEELPDMTGRLLAAGCVLMDTLTPMPPGIEDQSPRPDDDRFRFVSGRRPVVESVFAAAAEEQPDVTVRRGVRVADLLGGPPRCKGIPHVAGVRLSDGEEIRADLVVDATGRRTAAPRWLAHLGAEQPATEKEQGGFAYYTRYFTGPQQPLRRGAPLTPLGTVSLLTIPGDNDTWSITVVGSAKDAPLRAIRDPECFTRLVRACPAQAHWLAGAPISDVLVTAGILNRRRRFVVDGRPVATGFAAVSDAWACTNPTAARGLSVGVLHVQRLRRTVREHVADPEVFASAWDKATEQYVAPYYQDQIAADRVRIAEMDALREGGEPPLPDPVASRFAAAALRDAEVFRALLEAAVCLTPRAEVLARPDLMARIDKRPPQPLASRGEAGRPVLDRAHLLRLLGE</sequence>
<evidence type="ECO:0000259" key="3">
    <source>
        <dbReference type="Pfam" id="PF01266"/>
    </source>
</evidence>
<gene>
    <name evidence="4" type="ORF">P3G67_34505</name>
</gene>
<reference evidence="4 5" key="1">
    <citation type="submission" date="2023-03" db="EMBL/GenBank/DDBJ databases">
        <title>Draft genome sequence of Streptomyces sp. RB6PN23 isolated from peat swamp forest in Thailand.</title>
        <authorList>
            <person name="Klaysubun C."/>
            <person name="Duangmal K."/>
        </authorList>
    </citation>
    <scope>NUCLEOTIDE SEQUENCE [LARGE SCALE GENOMIC DNA]</scope>
    <source>
        <strain evidence="4 5">RB6PN23</strain>
    </source>
</reference>
<dbReference type="SUPFAM" id="SSF51905">
    <property type="entry name" value="FAD/NAD(P)-binding domain"/>
    <property type="match status" value="1"/>
</dbReference>
<evidence type="ECO:0000256" key="1">
    <source>
        <dbReference type="ARBA" id="ARBA00023002"/>
    </source>
</evidence>
<comment type="caution">
    <text evidence="4">The sequence shown here is derived from an EMBL/GenBank/DDBJ whole genome shotgun (WGS) entry which is preliminary data.</text>
</comment>
<keyword evidence="1" id="KW-0560">Oxidoreductase</keyword>
<name>A0ABT5ZWM0_9ACTN</name>
<dbReference type="PRINTS" id="PR00420">
    <property type="entry name" value="RNGMNOXGNASE"/>
</dbReference>
<protein>
    <submittedName>
        <fullName evidence="4">FAD-dependent oxidoreductase</fullName>
    </submittedName>
</protein>
<dbReference type="InterPro" id="IPR006076">
    <property type="entry name" value="FAD-dep_OxRdtase"/>
</dbReference>
<dbReference type="PANTHER" id="PTHR43747">
    <property type="entry name" value="FAD-BINDING PROTEIN"/>
    <property type="match status" value="1"/>
</dbReference>
<evidence type="ECO:0000313" key="5">
    <source>
        <dbReference type="Proteomes" id="UP001216579"/>
    </source>
</evidence>
<dbReference type="InterPro" id="IPR050816">
    <property type="entry name" value="Flavin-dep_Halogenase_NPB"/>
</dbReference>
<keyword evidence="5" id="KW-1185">Reference proteome</keyword>
<comment type="similarity">
    <text evidence="2">Belongs to the flavin-dependent halogenase family. Bacterial tryptophan halogenase subfamily.</text>
</comment>
<dbReference type="PANTHER" id="PTHR43747:SF5">
    <property type="entry name" value="FAD-BINDING DOMAIN-CONTAINING PROTEIN"/>
    <property type="match status" value="1"/>
</dbReference>
<dbReference type="Pfam" id="PF01266">
    <property type="entry name" value="DAO"/>
    <property type="match status" value="1"/>
</dbReference>
<dbReference type="Gene3D" id="3.50.50.60">
    <property type="entry name" value="FAD/NAD(P)-binding domain"/>
    <property type="match status" value="1"/>
</dbReference>
<proteinExistence type="inferred from homology"/>
<dbReference type="InterPro" id="IPR036188">
    <property type="entry name" value="FAD/NAD-bd_sf"/>
</dbReference>
<feature type="domain" description="FAD dependent oxidoreductase" evidence="3">
    <location>
        <begin position="3"/>
        <end position="35"/>
    </location>
</feature>